<organism evidence="2 3">
    <name type="scientific">Favolaschia claudopus</name>
    <dbReference type="NCBI Taxonomy" id="2862362"/>
    <lineage>
        <taxon>Eukaryota</taxon>
        <taxon>Fungi</taxon>
        <taxon>Dikarya</taxon>
        <taxon>Basidiomycota</taxon>
        <taxon>Agaricomycotina</taxon>
        <taxon>Agaricomycetes</taxon>
        <taxon>Agaricomycetidae</taxon>
        <taxon>Agaricales</taxon>
        <taxon>Marasmiineae</taxon>
        <taxon>Mycenaceae</taxon>
        <taxon>Favolaschia</taxon>
    </lineage>
</organism>
<dbReference type="EMBL" id="JAWWNJ010000041">
    <property type="protein sequence ID" value="KAK7020417.1"/>
    <property type="molecule type" value="Genomic_DNA"/>
</dbReference>
<evidence type="ECO:0000313" key="2">
    <source>
        <dbReference type="EMBL" id="KAK7020417.1"/>
    </source>
</evidence>
<evidence type="ECO:0000313" key="3">
    <source>
        <dbReference type="Proteomes" id="UP001362999"/>
    </source>
</evidence>
<feature type="region of interest" description="Disordered" evidence="1">
    <location>
        <begin position="538"/>
        <end position="573"/>
    </location>
</feature>
<feature type="compositionally biased region" description="Acidic residues" evidence="1">
    <location>
        <begin position="543"/>
        <end position="573"/>
    </location>
</feature>
<accession>A0AAW0B4X5</accession>
<dbReference type="InterPro" id="IPR036047">
    <property type="entry name" value="F-box-like_dom_sf"/>
</dbReference>
<proteinExistence type="predicted"/>
<dbReference type="InterPro" id="IPR032675">
    <property type="entry name" value="LRR_dom_sf"/>
</dbReference>
<keyword evidence="3" id="KW-1185">Reference proteome</keyword>
<dbReference type="Gene3D" id="3.80.10.10">
    <property type="entry name" value="Ribonuclease Inhibitor"/>
    <property type="match status" value="1"/>
</dbReference>
<dbReference type="AlphaFoldDB" id="A0AAW0B4X5"/>
<protein>
    <recommendedName>
        <fullName evidence="4">F-box domain-containing protein</fullName>
    </recommendedName>
</protein>
<sequence length="573" mass="65393">MPKRLAFFDAARPAPLPPANCLFHLLQAQLQALFSAANESSFFTLFEQDRAPSSQEQSAIELILTEKTADFDDLLSQIPERQCGKIVKIPHGLLRELQYLGELIAFHRALLAPWRRLPVEIISQIFQLTLESRDDRAGTLRLCNVCPIWRAIALQTPGLWNILSIRSPIRFMKWVSTWLERSRSLPVALELRWGDGVYPQFVLPVLSTFAMHLNHTVELSLGRFANKPYQKLMDDLYSIVTFKLRIESIQAPLLSTVRVNLPAKGSVWRWIHAACHTSRCVSQFSTSHLALDRFPMSNVTVLELLNPLPMLEVFRIFEEASSIEKIAFYTYGTGAVCSPQSRLGMKSVKRLKIGCHEEFGDFLQCAEFPNLVDFAIREVDDWPCGEMDAFLSRCSCALQSLEIFDCTLLEIELIECLQHKACNTLESLTVIDPCVPVQDAFLKYLTYQGPDYQLPCLTHIHLQTIYASDGLLSALVESRSLQLMAQPSSDRLTPVQLNQIQFSFFMYPSFSHKQTHPIDWKRLRELESMTNGRLAIVWPAAESDSEDEEEEESDTDEDEDGEDTEDEVVFYWD</sequence>
<comment type="caution">
    <text evidence="2">The sequence shown here is derived from an EMBL/GenBank/DDBJ whole genome shotgun (WGS) entry which is preliminary data.</text>
</comment>
<dbReference type="SUPFAM" id="SSF81383">
    <property type="entry name" value="F-box domain"/>
    <property type="match status" value="1"/>
</dbReference>
<gene>
    <name evidence="2" type="ORF">R3P38DRAFT_2969100</name>
</gene>
<dbReference type="Proteomes" id="UP001362999">
    <property type="component" value="Unassembled WGS sequence"/>
</dbReference>
<name>A0AAW0B4X5_9AGAR</name>
<evidence type="ECO:0000256" key="1">
    <source>
        <dbReference type="SAM" id="MobiDB-lite"/>
    </source>
</evidence>
<reference evidence="2 3" key="1">
    <citation type="journal article" date="2024" name="J Genomics">
        <title>Draft genome sequencing and assembly of Favolaschia claudopus CIRM-BRFM 2984 isolated from oak limbs.</title>
        <authorList>
            <person name="Navarro D."/>
            <person name="Drula E."/>
            <person name="Chaduli D."/>
            <person name="Cazenave R."/>
            <person name="Ahrendt S."/>
            <person name="Wang J."/>
            <person name="Lipzen A."/>
            <person name="Daum C."/>
            <person name="Barry K."/>
            <person name="Grigoriev I.V."/>
            <person name="Favel A."/>
            <person name="Rosso M.N."/>
            <person name="Martin F."/>
        </authorList>
    </citation>
    <scope>NUCLEOTIDE SEQUENCE [LARGE SCALE GENOMIC DNA]</scope>
    <source>
        <strain evidence="2 3">CIRM-BRFM 2984</strain>
    </source>
</reference>
<evidence type="ECO:0008006" key="4">
    <source>
        <dbReference type="Google" id="ProtNLM"/>
    </source>
</evidence>